<dbReference type="Pfam" id="PF09836">
    <property type="entry name" value="DUF2063"/>
    <property type="match status" value="1"/>
</dbReference>
<evidence type="ECO:0000259" key="1">
    <source>
        <dbReference type="Pfam" id="PF09836"/>
    </source>
</evidence>
<keyword evidence="3" id="KW-1185">Reference proteome</keyword>
<accession>A0A7Y0Q6Y1</accession>
<organism evidence="2 3">
    <name type="scientific">Thalassotalea algicola</name>
    <dbReference type="NCBI Taxonomy" id="2716224"/>
    <lineage>
        <taxon>Bacteria</taxon>
        <taxon>Pseudomonadati</taxon>
        <taxon>Pseudomonadota</taxon>
        <taxon>Gammaproteobacteria</taxon>
        <taxon>Alteromonadales</taxon>
        <taxon>Colwelliaceae</taxon>
        <taxon>Thalassotalea</taxon>
    </lineage>
</organism>
<dbReference type="EMBL" id="JABBXH010000002">
    <property type="protein sequence ID" value="NMP31292.1"/>
    <property type="molecule type" value="Genomic_DNA"/>
</dbReference>
<dbReference type="InterPro" id="IPR018640">
    <property type="entry name" value="DUF2063"/>
</dbReference>
<dbReference type="RefSeq" id="WP_169074615.1">
    <property type="nucleotide sequence ID" value="NZ_JABBXH010000002.1"/>
</dbReference>
<gene>
    <name evidence="2" type="ORF">HII17_06940</name>
</gene>
<sequence>MLKQYQSSLLSQILQSRQDFKASDHEQTGIAIYRNNYLASVKRSLANSFPAIKLLLQDNFDVAASHFTEKVLRTNADWAEIGEQFPHYLAQEAALRQLPYLSDLAVMEMALFSAERASDNISSLASLALLEHHAIDTLSPIFAPGFTIISSNYPLLEIRTHIINNDDEALNVLLTELTDKKDKVYHFAVYRIDLQSHSLLLPEELVAYYQQLLSHDTLDDGLSAIQTPTADLSDWLKHAIEHHILLGIATVS</sequence>
<dbReference type="Proteomes" id="UP000568664">
    <property type="component" value="Unassembled WGS sequence"/>
</dbReference>
<reference evidence="2 3" key="1">
    <citation type="submission" date="2020-04" db="EMBL/GenBank/DDBJ databases">
        <title>Thalassotalea sp. M1531, isolated from the surface of marine red alga.</title>
        <authorList>
            <person name="Pang L."/>
            <person name="Lu D.-C."/>
        </authorList>
    </citation>
    <scope>NUCLEOTIDE SEQUENCE [LARGE SCALE GENOMIC DNA]</scope>
    <source>
        <strain evidence="2 3">M1531</strain>
    </source>
</reference>
<proteinExistence type="predicted"/>
<evidence type="ECO:0000313" key="3">
    <source>
        <dbReference type="Proteomes" id="UP000568664"/>
    </source>
</evidence>
<name>A0A7Y0Q6Y1_9GAMM</name>
<comment type="caution">
    <text evidence="2">The sequence shown here is derived from an EMBL/GenBank/DDBJ whole genome shotgun (WGS) entry which is preliminary data.</text>
</comment>
<dbReference type="AlphaFoldDB" id="A0A7Y0Q6Y1"/>
<feature type="domain" description="Putative DNA-binding" evidence="1">
    <location>
        <begin position="4"/>
        <end position="89"/>
    </location>
</feature>
<evidence type="ECO:0000313" key="2">
    <source>
        <dbReference type="EMBL" id="NMP31292.1"/>
    </source>
</evidence>
<dbReference type="Gene3D" id="1.10.150.690">
    <property type="entry name" value="DUF2063"/>
    <property type="match status" value="1"/>
</dbReference>
<dbReference type="InterPro" id="IPR044922">
    <property type="entry name" value="DUF2063_N_sf"/>
</dbReference>
<protein>
    <submittedName>
        <fullName evidence="2">DUF2063 domain-containing protein</fullName>
    </submittedName>
</protein>